<dbReference type="Proteomes" id="UP001463665">
    <property type="component" value="Chromosome"/>
</dbReference>
<gene>
    <name evidence="1" type="ORF">AAFP95_01705</name>
</gene>
<reference evidence="1 2" key="1">
    <citation type="submission" date="2024-04" db="EMBL/GenBank/DDBJ databases">
        <title>Genome sequencing and assembly of rice foliar adapted Chryseobacterium endophyticum OsEnb-ALM-A6.</title>
        <authorList>
            <person name="Kumar S."/>
            <person name="Javed M."/>
            <person name="Chouhan V."/>
            <person name="Charishma K."/>
            <person name="Patel A."/>
            <person name="Kumar M."/>
            <person name="Sahu K.P."/>
            <person name="Kumar A."/>
        </authorList>
    </citation>
    <scope>NUCLEOTIDE SEQUENCE [LARGE SCALE GENOMIC DNA]</scope>
    <source>
        <strain evidence="1 2">OsEnb-ALM-A6</strain>
    </source>
</reference>
<proteinExistence type="predicted"/>
<dbReference type="RefSeq" id="WP_345766769.1">
    <property type="nucleotide sequence ID" value="NZ_CP154834.1"/>
</dbReference>
<accession>A0AAU6WQF6</accession>
<dbReference type="AlphaFoldDB" id="A0AAU6WQF6"/>
<sequence length="144" mass="16696">MKNYAKVRRIKQISLIILLAGVFSCNEKEYKEDEVSSIDKKASIETELSVEHIDTADVLVTRHKIWKDKKLFKEIIKRDTIPGLGDTLMESEDKEGLFIKTIRKRITNFISRYNNEKIGFCKIAFRNGNPCGLFAGKTQRRLEE</sequence>
<dbReference type="EMBL" id="CP154834">
    <property type="protein sequence ID" value="XAO74789.1"/>
    <property type="molecule type" value="Genomic_DNA"/>
</dbReference>
<evidence type="ECO:0000313" key="2">
    <source>
        <dbReference type="Proteomes" id="UP001463665"/>
    </source>
</evidence>
<organism evidence="1 2">
    <name type="scientific">Chryseobacterium endophyticum</name>
    <dbReference type="NCBI Taxonomy" id="1854762"/>
    <lineage>
        <taxon>Bacteria</taxon>
        <taxon>Pseudomonadati</taxon>
        <taxon>Bacteroidota</taxon>
        <taxon>Flavobacteriia</taxon>
        <taxon>Flavobacteriales</taxon>
        <taxon>Weeksellaceae</taxon>
        <taxon>Chryseobacterium group</taxon>
        <taxon>Chryseobacterium</taxon>
    </lineage>
</organism>
<evidence type="ECO:0000313" key="1">
    <source>
        <dbReference type="EMBL" id="XAO74789.1"/>
    </source>
</evidence>
<protein>
    <submittedName>
        <fullName evidence="1">Uncharacterized protein</fullName>
    </submittedName>
</protein>
<name>A0AAU6WQF6_9FLAO</name>
<dbReference type="PROSITE" id="PS51257">
    <property type="entry name" value="PROKAR_LIPOPROTEIN"/>
    <property type="match status" value="1"/>
</dbReference>
<keyword evidence="2" id="KW-1185">Reference proteome</keyword>